<dbReference type="HAMAP" id="MF_02065">
    <property type="entry name" value="MltG"/>
    <property type="match status" value="1"/>
</dbReference>
<feature type="transmembrane region" description="Helical" evidence="7">
    <location>
        <begin position="12"/>
        <end position="33"/>
    </location>
</feature>
<protein>
    <recommendedName>
        <fullName evidence="7">Endolytic murein transglycosylase</fullName>
        <ecNumber evidence="7">4.2.2.29</ecNumber>
    </recommendedName>
    <alternativeName>
        <fullName evidence="7">Peptidoglycan lytic transglycosylase</fullName>
    </alternativeName>
    <alternativeName>
        <fullName evidence="7">Peptidoglycan polymerization terminase</fullName>
    </alternativeName>
</protein>
<keyword evidence="1 7" id="KW-1003">Cell membrane</keyword>
<reference evidence="8" key="1">
    <citation type="submission" date="2022-05" db="EMBL/GenBank/DDBJ databases">
        <title>Corynebacterium sp. TA-R-1 sp. nov., isolated from human feces.</title>
        <authorList>
            <person name="Shamsuzzaman M."/>
            <person name="Dahal R.H."/>
        </authorList>
    </citation>
    <scope>NUCLEOTIDE SEQUENCE</scope>
    <source>
        <strain evidence="8">TA-R-1</strain>
    </source>
</reference>
<dbReference type="PANTHER" id="PTHR30518:SF2">
    <property type="entry name" value="ENDOLYTIC MUREIN TRANSGLYCOSYLASE"/>
    <property type="match status" value="1"/>
</dbReference>
<comment type="similarity">
    <text evidence="7">Belongs to the transglycosylase MltG family.</text>
</comment>
<dbReference type="EC" id="4.2.2.29" evidence="7"/>
<keyword evidence="4 7" id="KW-0472">Membrane</keyword>
<dbReference type="InterPro" id="IPR003770">
    <property type="entry name" value="MLTG-like"/>
</dbReference>
<keyword evidence="3 7" id="KW-1133">Transmembrane helix</keyword>
<dbReference type="Gene3D" id="3.30.1490.480">
    <property type="entry name" value="Endolytic murein transglycosylase"/>
    <property type="match status" value="1"/>
</dbReference>
<comment type="function">
    <text evidence="7">Functions as a peptidoglycan terminase that cleaves nascent peptidoglycan strands endolytically to terminate their elongation.</text>
</comment>
<evidence type="ECO:0000256" key="3">
    <source>
        <dbReference type="ARBA" id="ARBA00022989"/>
    </source>
</evidence>
<dbReference type="Pfam" id="PF02618">
    <property type="entry name" value="YceG"/>
    <property type="match status" value="1"/>
</dbReference>
<evidence type="ECO:0000256" key="5">
    <source>
        <dbReference type="ARBA" id="ARBA00023239"/>
    </source>
</evidence>
<evidence type="ECO:0000256" key="1">
    <source>
        <dbReference type="ARBA" id="ARBA00022475"/>
    </source>
</evidence>
<evidence type="ECO:0000313" key="9">
    <source>
        <dbReference type="Proteomes" id="UP001204000"/>
    </source>
</evidence>
<keyword evidence="2 7" id="KW-0812">Transmembrane</keyword>
<evidence type="ECO:0000256" key="6">
    <source>
        <dbReference type="ARBA" id="ARBA00023316"/>
    </source>
</evidence>
<dbReference type="EMBL" id="JAMFTQ010000002">
    <property type="protein sequence ID" value="MCP1387165.1"/>
    <property type="molecule type" value="Genomic_DNA"/>
</dbReference>
<dbReference type="RefSeq" id="WP_253576350.1">
    <property type="nucleotide sequence ID" value="NZ_JAMFTQ010000002.1"/>
</dbReference>
<dbReference type="PANTHER" id="PTHR30518">
    <property type="entry name" value="ENDOLYTIC MUREIN TRANSGLYCOSYLASE"/>
    <property type="match status" value="1"/>
</dbReference>
<gene>
    <name evidence="7 8" type="primary">mltG</name>
    <name evidence="8" type="ORF">M5J20_03020</name>
</gene>
<evidence type="ECO:0000256" key="7">
    <source>
        <dbReference type="HAMAP-Rule" id="MF_02065"/>
    </source>
</evidence>
<comment type="subcellular location">
    <subcellularLocation>
        <location evidence="7">Cell membrane</location>
        <topology evidence="7">Single-pass membrane protein</topology>
    </subcellularLocation>
</comment>
<evidence type="ECO:0000256" key="4">
    <source>
        <dbReference type="ARBA" id="ARBA00023136"/>
    </source>
</evidence>
<sequence>MVTTRRSAQRTRSIAVLVASILVIIGLIAWIAVARGGNAGDFEGTGNGQEEIVEIAEGSTISQLGPELEERGIVKTNSAFQTAAANNPDSDSIHPGFYRLQGEMSAESAVEALLDPANKITPLKVYGGATLMDINVLGGQVRHGILTMIQDVTCGTATNCVDVEKLNKVASDADAASLGVPAWALDVVNARKGDAKRLEGLIAPGEYIIDPGASAEEILTDLITRSAKQYDATGIVDRAKNVGLSPYELLTAASLVEREAPAGEFDKVARVILNRLNAPMRLEFDSTVNYGLPSVEVATTDADRQRVTPWNTYAMDGLPQTPIASPSIEAIEAMENPADGNWLFFVTVDKDGTTIFNETFEQHLQDTQRAINSGVLDSQR</sequence>
<proteinExistence type="inferred from homology"/>
<feature type="site" description="Important for catalytic activity" evidence="7">
    <location>
        <position position="259"/>
    </location>
</feature>
<name>A0ABT1FZG7_9CORY</name>
<accession>A0ABT1FZG7</accession>
<comment type="caution">
    <text evidence="8">The sequence shown here is derived from an EMBL/GenBank/DDBJ whole genome shotgun (WGS) entry which is preliminary data.</text>
</comment>
<dbReference type="Proteomes" id="UP001204000">
    <property type="component" value="Unassembled WGS sequence"/>
</dbReference>
<evidence type="ECO:0000256" key="2">
    <source>
        <dbReference type="ARBA" id="ARBA00022692"/>
    </source>
</evidence>
<evidence type="ECO:0000313" key="8">
    <source>
        <dbReference type="EMBL" id="MCP1387165.1"/>
    </source>
</evidence>
<comment type="catalytic activity">
    <reaction evidence="7">
        <text>a peptidoglycan chain = a peptidoglycan chain with N-acetyl-1,6-anhydromuramyl-[peptide] at the reducing end + a peptidoglycan chain with N-acetylglucosamine at the non-reducing end.</text>
        <dbReference type="EC" id="4.2.2.29"/>
    </reaction>
</comment>
<keyword evidence="9" id="KW-1185">Reference proteome</keyword>
<keyword evidence="5 7" id="KW-0456">Lyase</keyword>
<organism evidence="8 9">
    <name type="scientific">Corynebacterium stercoris</name>
    <dbReference type="NCBI Taxonomy" id="2943490"/>
    <lineage>
        <taxon>Bacteria</taxon>
        <taxon>Bacillati</taxon>
        <taxon>Actinomycetota</taxon>
        <taxon>Actinomycetes</taxon>
        <taxon>Mycobacteriales</taxon>
        <taxon>Corynebacteriaceae</taxon>
        <taxon>Corynebacterium</taxon>
    </lineage>
</organism>
<dbReference type="NCBIfam" id="TIGR00247">
    <property type="entry name" value="endolytic transglycosylase MltG"/>
    <property type="match status" value="1"/>
</dbReference>
<keyword evidence="6 7" id="KW-0961">Cell wall biogenesis/degradation</keyword>